<dbReference type="Proteomes" id="UP000322644">
    <property type="component" value="Chromosome"/>
</dbReference>
<evidence type="ECO:0000256" key="1">
    <source>
        <dbReference type="ARBA" id="ARBA00004117"/>
    </source>
</evidence>
<gene>
    <name evidence="4 7" type="primary">fliE</name>
    <name evidence="6" type="ORF">AAX28_01134</name>
    <name evidence="7" type="ORF">APORC_0382</name>
</gene>
<evidence type="ECO:0000256" key="3">
    <source>
        <dbReference type="ARBA" id="ARBA00023143"/>
    </source>
</evidence>
<evidence type="ECO:0000313" key="6">
    <source>
        <dbReference type="EMBL" id="OCL93591.1"/>
    </source>
</evidence>
<dbReference type="NCBIfam" id="TIGR00205">
    <property type="entry name" value="fliE"/>
    <property type="match status" value="1"/>
</dbReference>
<comment type="subcellular location">
    <subcellularLocation>
        <location evidence="1 4">Bacterial flagellum basal body</location>
    </subcellularLocation>
</comment>
<dbReference type="OrthoDB" id="285952at2"/>
<comment type="similarity">
    <text evidence="2 4">Belongs to the FliE family.</text>
</comment>
<keyword evidence="7" id="KW-0969">Cilium</keyword>
<dbReference type="AlphaFoldDB" id="A0A1C0B152"/>
<evidence type="ECO:0000256" key="4">
    <source>
        <dbReference type="HAMAP-Rule" id="MF_00724"/>
    </source>
</evidence>
<dbReference type="PANTHER" id="PTHR34653">
    <property type="match status" value="1"/>
</dbReference>
<dbReference type="GO" id="GO:0003774">
    <property type="term" value="F:cytoskeletal motor activity"/>
    <property type="evidence" value="ECO:0007669"/>
    <property type="project" value="InterPro"/>
</dbReference>
<dbReference type="Pfam" id="PF02049">
    <property type="entry name" value="FliE"/>
    <property type="match status" value="1"/>
</dbReference>
<dbReference type="GO" id="GO:0005198">
    <property type="term" value="F:structural molecule activity"/>
    <property type="evidence" value="ECO:0007669"/>
    <property type="project" value="UniProtKB-UniRule"/>
</dbReference>
<evidence type="ECO:0000256" key="5">
    <source>
        <dbReference type="NCBIfam" id="TIGR00205"/>
    </source>
</evidence>
<protein>
    <recommendedName>
        <fullName evidence="4 5">Flagellar hook-basal body complex protein FliE</fullName>
    </recommendedName>
</protein>
<name>A0A1C0B152_9BACT</name>
<dbReference type="GO" id="GO:0009425">
    <property type="term" value="C:bacterial-type flagellum basal body"/>
    <property type="evidence" value="ECO:0007669"/>
    <property type="project" value="UniProtKB-SubCell"/>
</dbReference>
<reference evidence="7 9" key="3">
    <citation type="submission" date="2019-09" db="EMBL/GenBank/DDBJ databases">
        <title>Taxonomic note: a critical rebuttal of the proposed division of the genus Arcobacter into six genera, emended descriptions of Arcobacter anaerophilus and the genus Arcobacter, and an assessment of genus-level boundaries for Epsilonproteobacteria using in silico genomic comparator tools.</title>
        <authorList>
            <person name="On S.L.W."/>
            <person name="Miller W.G."/>
            <person name="Biggs P."/>
            <person name="Cornelius A."/>
            <person name="Vandamme P."/>
        </authorList>
    </citation>
    <scope>NUCLEOTIDE SEQUENCE [LARGE SCALE GENOMIC DNA]</scope>
    <source>
        <strain evidence="7 9">CCUG 56899</strain>
    </source>
</reference>
<dbReference type="EMBL" id="LDIR01000001">
    <property type="protein sequence ID" value="OCL93591.1"/>
    <property type="molecule type" value="Genomic_DNA"/>
</dbReference>
<evidence type="ECO:0000313" key="8">
    <source>
        <dbReference type="Proteomes" id="UP000093159"/>
    </source>
</evidence>
<keyword evidence="7" id="KW-0282">Flagellum</keyword>
<dbReference type="Proteomes" id="UP000093159">
    <property type="component" value="Unassembled WGS sequence"/>
</dbReference>
<dbReference type="KEGG" id="apoc:APORC_0382"/>
<keyword evidence="3 4" id="KW-0975">Bacterial flagellum</keyword>
<dbReference type="HAMAP" id="MF_00724">
    <property type="entry name" value="FliE"/>
    <property type="match status" value="1"/>
</dbReference>
<dbReference type="PRINTS" id="PR01006">
    <property type="entry name" value="FLGHOOKFLIE"/>
</dbReference>
<dbReference type="EMBL" id="CP036246">
    <property type="protein sequence ID" value="QEP40012.1"/>
    <property type="molecule type" value="Genomic_DNA"/>
</dbReference>
<proteinExistence type="inferred from homology"/>
<reference evidence="7 9" key="2">
    <citation type="submission" date="2019-09" db="EMBL/GenBank/DDBJ databases">
        <title>Complete genome sequencing of four Arcobacter species reveals a diverse suite of mobile elements.</title>
        <authorList>
            <person name="Miller W.G."/>
            <person name="Yee E."/>
            <person name="Bono J.L."/>
        </authorList>
    </citation>
    <scope>NUCLEOTIDE SEQUENCE [LARGE SCALE GENOMIC DNA]</scope>
    <source>
        <strain evidence="7 9">CCUG 56899</strain>
    </source>
</reference>
<organism evidence="7 9">
    <name type="scientific">Arcobacter porcinus</name>
    <dbReference type="NCBI Taxonomy" id="1935204"/>
    <lineage>
        <taxon>Bacteria</taxon>
        <taxon>Pseudomonadati</taxon>
        <taxon>Campylobacterota</taxon>
        <taxon>Epsilonproteobacteria</taxon>
        <taxon>Campylobacterales</taxon>
        <taxon>Arcobacteraceae</taxon>
        <taxon>Arcobacter</taxon>
    </lineage>
</organism>
<keyword evidence="8" id="KW-1185">Reference proteome</keyword>
<dbReference type="RefSeq" id="WP_066169860.1">
    <property type="nucleotide sequence ID" value="NZ_CP036246.2"/>
</dbReference>
<evidence type="ECO:0000256" key="2">
    <source>
        <dbReference type="ARBA" id="ARBA00009272"/>
    </source>
</evidence>
<dbReference type="InterPro" id="IPR001624">
    <property type="entry name" value="FliE"/>
</dbReference>
<sequence length="106" mass="11970">MQIGSINFLDSLEQIKGDKVQNSTQKIDESNYANKSFKDMLNSAVNDVNDAQITGYNSMRDIATGKVENLQEAVQRIEEAELSLKLGLEVKNKAINAYREIMRMQI</sequence>
<evidence type="ECO:0000313" key="9">
    <source>
        <dbReference type="Proteomes" id="UP000322644"/>
    </source>
</evidence>
<reference evidence="6 8" key="1">
    <citation type="submission" date="2015-05" db="EMBL/GenBank/DDBJ databases">
        <authorList>
            <person name="Rovetto F."/>
            <person name="Cocolin L."/>
            <person name="Illeghems K."/>
            <person name="Van Nieuwerburgh F."/>
            <person name="Houf K."/>
        </authorList>
    </citation>
    <scope>NUCLEOTIDE SEQUENCE [LARGE SCALE GENOMIC DNA]</scope>
    <source>
        <strain evidence="6 8">117434</strain>
    </source>
</reference>
<accession>A0A1C0B152</accession>
<evidence type="ECO:0000313" key="7">
    <source>
        <dbReference type="EMBL" id="QEP40012.1"/>
    </source>
</evidence>
<dbReference type="PANTHER" id="PTHR34653:SF1">
    <property type="entry name" value="FLAGELLAR HOOK-BASAL BODY COMPLEX PROTEIN FLIE"/>
    <property type="match status" value="1"/>
</dbReference>
<dbReference type="GO" id="GO:0071973">
    <property type="term" value="P:bacterial-type flagellum-dependent cell motility"/>
    <property type="evidence" value="ECO:0007669"/>
    <property type="project" value="InterPro"/>
</dbReference>
<keyword evidence="7" id="KW-0966">Cell projection</keyword>